<dbReference type="Pfam" id="PF13516">
    <property type="entry name" value="LRR_6"/>
    <property type="match status" value="1"/>
</dbReference>
<comment type="subcellular location">
    <subcellularLocation>
        <location evidence="1">Cell membrane</location>
        <topology evidence="1">Single-pass type I membrane protein</topology>
    </subcellularLocation>
</comment>
<evidence type="ECO:0000256" key="4">
    <source>
        <dbReference type="ARBA" id="ARBA00022614"/>
    </source>
</evidence>
<keyword evidence="5 11" id="KW-0812">Transmembrane</keyword>
<evidence type="ECO:0000313" key="13">
    <source>
        <dbReference type="Proteomes" id="UP000813463"/>
    </source>
</evidence>
<dbReference type="SMART" id="SM00365">
    <property type="entry name" value="LRR_SD22"/>
    <property type="match status" value="7"/>
</dbReference>
<evidence type="ECO:0000256" key="2">
    <source>
        <dbReference type="ARBA" id="ARBA00009592"/>
    </source>
</evidence>
<keyword evidence="7" id="KW-0677">Repeat</keyword>
<dbReference type="Pfam" id="PF08263">
    <property type="entry name" value="LRRNT_2"/>
    <property type="match status" value="1"/>
</dbReference>
<keyword evidence="13" id="KW-1185">Reference proteome</keyword>
<evidence type="ECO:0000256" key="3">
    <source>
        <dbReference type="ARBA" id="ARBA00022475"/>
    </source>
</evidence>
<organism evidence="13 14">
    <name type="scientific">Spinacia oleracea</name>
    <name type="common">Spinach</name>
    <dbReference type="NCBI Taxonomy" id="3562"/>
    <lineage>
        <taxon>Eukaryota</taxon>
        <taxon>Viridiplantae</taxon>
        <taxon>Streptophyta</taxon>
        <taxon>Embryophyta</taxon>
        <taxon>Tracheophyta</taxon>
        <taxon>Spermatophyta</taxon>
        <taxon>Magnoliopsida</taxon>
        <taxon>eudicotyledons</taxon>
        <taxon>Gunneridae</taxon>
        <taxon>Pentapetalae</taxon>
        <taxon>Caryophyllales</taxon>
        <taxon>Chenopodiaceae</taxon>
        <taxon>Chenopodioideae</taxon>
        <taxon>Anserineae</taxon>
        <taxon>Spinacia</taxon>
    </lineage>
</organism>
<dbReference type="InterPro" id="IPR003591">
    <property type="entry name" value="Leu-rich_rpt_typical-subtyp"/>
</dbReference>
<dbReference type="InterPro" id="IPR013210">
    <property type="entry name" value="LRR_N_plant-typ"/>
</dbReference>
<dbReference type="PANTHER" id="PTHR48063">
    <property type="entry name" value="LRR RECEPTOR-LIKE KINASE"/>
    <property type="match status" value="1"/>
</dbReference>
<keyword evidence="10" id="KW-0325">Glycoprotein</keyword>
<evidence type="ECO:0000256" key="1">
    <source>
        <dbReference type="ARBA" id="ARBA00004251"/>
    </source>
</evidence>
<dbReference type="GeneID" id="110779372"/>
<dbReference type="Pfam" id="PF00560">
    <property type="entry name" value="LRR_1"/>
    <property type="match status" value="10"/>
</dbReference>
<dbReference type="SUPFAM" id="SSF52058">
    <property type="entry name" value="L domain-like"/>
    <property type="match status" value="2"/>
</dbReference>
<dbReference type="InterPro" id="IPR001611">
    <property type="entry name" value="Leu-rich_rpt"/>
</dbReference>
<evidence type="ECO:0000259" key="12">
    <source>
        <dbReference type="Pfam" id="PF08263"/>
    </source>
</evidence>
<accession>A0ABM3RFE7</accession>
<dbReference type="Proteomes" id="UP000813463">
    <property type="component" value="Chromosome 3"/>
</dbReference>
<dbReference type="PANTHER" id="PTHR48063:SF101">
    <property type="entry name" value="LRR RECEPTOR-LIKE SERINE_THREONINE-PROTEIN KINASE FLS2"/>
    <property type="match status" value="1"/>
</dbReference>
<keyword evidence="6" id="KW-0732">Signal</keyword>
<evidence type="ECO:0000313" key="14">
    <source>
        <dbReference type="RefSeq" id="XP_056694337.1"/>
    </source>
</evidence>
<comment type="similarity">
    <text evidence="2">Belongs to the RLP family.</text>
</comment>
<dbReference type="SUPFAM" id="SSF52047">
    <property type="entry name" value="RNI-like"/>
    <property type="match status" value="1"/>
</dbReference>
<name>A0ABM3RFE7_SPIOL</name>
<proteinExistence type="inferred from homology"/>
<sequence length="1002" mass="110745">MNTAKNMHVTINCLAGGTHESIHCIHDEREALLQFKQGIQFDRCGLLSSWQEQASQHHLECCQWEGVHCNNHTGHVTMLALRGVAGDQPCLEGTVSTSLLKLKHLKYLDLSLNDFGGEPVPSFIGSFTNLQHLNLSKAGFSGEIPHQLGNLFNLASLDLSCDFGNSYGCPYADSLKWLSHLTLLRDISLSGIDLSQTSDDWYQVANNLTSLSVLHMERCGLSPSILNSISYMNSSSSFSVIDLSNNNFNDTSIFKWLFNLKGIGSTLVHLDLSDNQIPGPIPHNFGKMLSLSYLDLSSNLLQGPIPSAFWNMRSISYLSLAKNQLEGPIPDTISNLKHLSHLILSGNAFQGRRNFPKSLGSLCNLQDIRFNDNNLDDELSTIIQALSGCVRKSLVSLELSQNRIWGSIPDIISTFSLLDGLILNTNRLNGTISPGIGQLQMLEILDLSYNSLKDTISHNHLSNLSRLSILDLSNNPDLVVHISPDWVPPFQLTSLILESCKLGPSFPKWLVTQTNLSYIGISNAGISDTIPTSFWNSLSPSNLVYLNMSYNMISGVLPNLSVTLLKLPIVDLSSNILSGAIPSFLRNATKLYLNNNRFSDLSPFFCPKQKTSLTFLNLANNLFSGEIPDCWMYFDQLLVLHLENNNFSRKLPASIGALTLLYTLHLRNNSLSGELPKSLQNCTSLVILDLGYNTLTGKIPQTIGHSFENLRVLSLQSNNFVGELPLSLCQLSQLQILDVSINHISGILPKCLYNLTAMTGTEDGLPDLYVDNVYNYYVYSEYARLMWKRKEQRFQRSMGQVIAIDISDNELEGHIPEGISSLTGLIFLNLSRNHLSGNIASKVGQLVSLEFLDLSNNHLSGEIPTTLSEVASLEILDLSNNNLSGKIPVGTQLQSFDSSSYMGNPGLCGLPLPKCSGDQPPANNVQEDDAFSEQNEDDSSDILLGLLISVLLGFIIGFWGVFGTLVIKTAWRLALFKFFDDMKEKLYALMVVIVNIAKVWRT</sequence>
<feature type="transmembrane region" description="Helical" evidence="11">
    <location>
        <begin position="942"/>
        <end position="966"/>
    </location>
</feature>
<reference evidence="14" key="2">
    <citation type="submission" date="2025-08" db="UniProtKB">
        <authorList>
            <consortium name="RefSeq"/>
        </authorList>
    </citation>
    <scope>IDENTIFICATION</scope>
    <source>
        <tissue evidence="14">Leaf</tissue>
    </source>
</reference>
<evidence type="ECO:0000256" key="6">
    <source>
        <dbReference type="ARBA" id="ARBA00022729"/>
    </source>
</evidence>
<keyword evidence="8 11" id="KW-1133">Transmembrane helix</keyword>
<dbReference type="InterPro" id="IPR046956">
    <property type="entry name" value="RLP23-like"/>
</dbReference>
<dbReference type="Gene3D" id="3.80.10.10">
    <property type="entry name" value="Ribonuclease Inhibitor"/>
    <property type="match status" value="4"/>
</dbReference>
<evidence type="ECO:0000256" key="10">
    <source>
        <dbReference type="ARBA" id="ARBA00023180"/>
    </source>
</evidence>
<keyword evidence="4" id="KW-0433">Leucine-rich repeat</keyword>
<evidence type="ECO:0000256" key="8">
    <source>
        <dbReference type="ARBA" id="ARBA00022989"/>
    </source>
</evidence>
<reference evidence="13" key="1">
    <citation type="journal article" date="2021" name="Nat. Commun.">
        <title>Genomic analyses provide insights into spinach domestication and the genetic basis of agronomic traits.</title>
        <authorList>
            <person name="Cai X."/>
            <person name="Sun X."/>
            <person name="Xu C."/>
            <person name="Sun H."/>
            <person name="Wang X."/>
            <person name="Ge C."/>
            <person name="Zhang Z."/>
            <person name="Wang Q."/>
            <person name="Fei Z."/>
            <person name="Jiao C."/>
            <person name="Wang Q."/>
        </authorList>
    </citation>
    <scope>NUCLEOTIDE SEQUENCE [LARGE SCALE GENOMIC DNA]</scope>
    <source>
        <strain evidence="13">cv. Varoflay</strain>
    </source>
</reference>
<dbReference type="RefSeq" id="XP_056694337.1">
    <property type="nucleotide sequence ID" value="XM_056838359.1"/>
</dbReference>
<evidence type="ECO:0000256" key="9">
    <source>
        <dbReference type="ARBA" id="ARBA00023136"/>
    </source>
</evidence>
<dbReference type="Pfam" id="PF13855">
    <property type="entry name" value="LRR_8"/>
    <property type="match status" value="1"/>
</dbReference>
<evidence type="ECO:0000256" key="5">
    <source>
        <dbReference type="ARBA" id="ARBA00022692"/>
    </source>
</evidence>
<feature type="domain" description="Leucine-rich repeat-containing N-terminal plant-type" evidence="12">
    <location>
        <begin position="26"/>
        <end position="70"/>
    </location>
</feature>
<evidence type="ECO:0000256" key="7">
    <source>
        <dbReference type="ARBA" id="ARBA00022737"/>
    </source>
</evidence>
<keyword evidence="9 11" id="KW-0472">Membrane</keyword>
<dbReference type="PRINTS" id="PR00019">
    <property type="entry name" value="LEURICHRPT"/>
</dbReference>
<gene>
    <name evidence="14" type="primary">LOC110779372</name>
</gene>
<dbReference type="PROSITE" id="PS51450">
    <property type="entry name" value="LRR"/>
    <property type="match status" value="1"/>
</dbReference>
<dbReference type="InterPro" id="IPR032675">
    <property type="entry name" value="LRR_dom_sf"/>
</dbReference>
<keyword evidence="3" id="KW-1003">Cell membrane</keyword>
<dbReference type="SMART" id="SM00369">
    <property type="entry name" value="LRR_TYP"/>
    <property type="match status" value="8"/>
</dbReference>
<protein>
    <submittedName>
        <fullName evidence="14">Receptor-like protein EIX2 isoform X2</fullName>
    </submittedName>
</protein>
<evidence type="ECO:0000256" key="11">
    <source>
        <dbReference type="SAM" id="Phobius"/>
    </source>
</evidence>